<reference evidence="16" key="1">
    <citation type="journal article" date="2020" name="Stud. Mycol.">
        <title>101 Dothideomycetes genomes: a test case for predicting lifestyles and emergence of pathogens.</title>
        <authorList>
            <person name="Haridas S."/>
            <person name="Albert R."/>
            <person name="Binder M."/>
            <person name="Bloem J."/>
            <person name="Labutti K."/>
            <person name="Salamov A."/>
            <person name="Andreopoulos B."/>
            <person name="Baker S."/>
            <person name="Barry K."/>
            <person name="Bills G."/>
            <person name="Bluhm B."/>
            <person name="Cannon C."/>
            <person name="Castanera R."/>
            <person name="Culley D."/>
            <person name="Daum C."/>
            <person name="Ezra D."/>
            <person name="Gonzalez J."/>
            <person name="Henrissat B."/>
            <person name="Kuo A."/>
            <person name="Liang C."/>
            <person name="Lipzen A."/>
            <person name="Lutzoni F."/>
            <person name="Magnuson J."/>
            <person name="Mondo S."/>
            <person name="Nolan M."/>
            <person name="Ohm R."/>
            <person name="Pangilinan J."/>
            <person name="Park H.-J."/>
            <person name="Ramirez L."/>
            <person name="Alfaro M."/>
            <person name="Sun H."/>
            <person name="Tritt A."/>
            <person name="Yoshinaga Y."/>
            <person name="Zwiers L.-H."/>
            <person name="Turgeon B."/>
            <person name="Goodwin S."/>
            <person name="Spatafora J."/>
            <person name="Crous P."/>
            <person name="Grigoriev I."/>
        </authorList>
    </citation>
    <scope>NUCLEOTIDE SEQUENCE</scope>
    <source>
        <strain evidence="16">CBS 130266</strain>
    </source>
</reference>
<dbReference type="InterPro" id="IPR013112">
    <property type="entry name" value="FAD-bd_8"/>
</dbReference>
<feature type="transmembrane region" description="Helical" evidence="14">
    <location>
        <begin position="284"/>
        <end position="306"/>
    </location>
</feature>
<dbReference type="SFLD" id="SFLDS00052">
    <property type="entry name" value="Ferric_Reductase_Domain"/>
    <property type="match status" value="1"/>
</dbReference>
<comment type="caution">
    <text evidence="16">The sequence shown here is derived from an EMBL/GenBank/DDBJ whole genome shotgun (WGS) entry which is preliminary data.</text>
</comment>
<dbReference type="GO" id="GO:0052851">
    <property type="term" value="F:ferric-chelate reductase (NADPH) activity"/>
    <property type="evidence" value="ECO:0007669"/>
    <property type="project" value="UniProtKB-EC"/>
</dbReference>
<dbReference type="OrthoDB" id="17725at2759"/>
<evidence type="ECO:0000256" key="10">
    <source>
        <dbReference type="ARBA" id="ARBA00023065"/>
    </source>
</evidence>
<feature type="compositionally biased region" description="Polar residues" evidence="13">
    <location>
        <begin position="484"/>
        <end position="494"/>
    </location>
</feature>
<evidence type="ECO:0000256" key="13">
    <source>
        <dbReference type="SAM" id="MobiDB-lite"/>
    </source>
</evidence>
<evidence type="ECO:0000256" key="14">
    <source>
        <dbReference type="SAM" id="Phobius"/>
    </source>
</evidence>
<gene>
    <name evidence="16" type="ORF">EJ08DRAFT_649542</name>
</gene>
<feature type="region of interest" description="Disordered" evidence="13">
    <location>
        <begin position="456"/>
        <end position="526"/>
    </location>
</feature>
<dbReference type="GO" id="GO:0006879">
    <property type="term" value="P:intracellular iron ion homeostasis"/>
    <property type="evidence" value="ECO:0007669"/>
    <property type="project" value="TreeGrafter"/>
</dbReference>
<dbReference type="SUPFAM" id="SSF63380">
    <property type="entry name" value="Riboflavin synthase domain-like"/>
    <property type="match status" value="1"/>
</dbReference>
<evidence type="ECO:0000313" key="17">
    <source>
        <dbReference type="Proteomes" id="UP000800235"/>
    </source>
</evidence>
<dbReference type="GO" id="GO:0015677">
    <property type="term" value="P:copper ion import"/>
    <property type="evidence" value="ECO:0007669"/>
    <property type="project" value="TreeGrafter"/>
</dbReference>
<dbReference type="InterPro" id="IPR017938">
    <property type="entry name" value="Riboflavin_synthase-like_b-brl"/>
</dbReference>
<evidence type="ECO:0000313" key="16">
    <source>
        <dbReference type="EMBL" id="KAF2430494.1"/>
    </source>
</evidence>
<dbReference type="EMBL" id="MU007038">
    <property type="protein sequence ID" value="KAF2430494.1"/>
    <property type="molecule type" value="Genomic_DNA"/>
</dbReference>
<dbReference type="PANTHER" id="PTHR32361">
    <property type="entry name" value="FERRIC/CUPRIC REDUCTASE TRANSMEMBRANE COMPONENT"/>
    <property type="match status" value="1"/>
</dbReference>
<keyword evidence="7" id="KW-0249">Electron transport</keyword>
<organism evidence="16 17">
    <name type="scientific">Tothia fuscella</name>
    <dbReference type="NCBI Taxonomy" id="1048955"/>
    <lineage>
        <taxon>Eukaryota</taxon>
        <taxon>Fungi</taxon>
        <taxon>Dikarya</taxon>
        <taxon>Ascomycota</taxon>
        <taxon>Pezizomycotina</taxon>
        <taxon>Dothideomycetes</taxon>
        <taxon>Pleosporomycetidae</taxon>
        <taxon>Venturiales</taxon>
        <taxon>Cylindrosympodiaceae</taxon>
        <taxon>Tothia</taxon>
    </lineage>
</organism>
<dbReference type="InterPro" id="IPR017927">
    <property type="entry name" value="FAD-bd_FR_type"/>
</dbReference>
<feature type="transmembrane region" description="Helical" evidence="14">
    <location>
        <begin position="233"/>
        <end position="253"/>
    </location>
</feature>
<feature type="domain" description="FAD-binding FR-type" evidence="15">
    <location>
        <begin position="308"/>
        <end position="420"/>
    </location>
</feature>
<keyword evidence="4" id="KW-0813">Transport</keyword>
<dbReference type="Gene3D" id="3.40.50.80">
    <property type="entry name" value="Nucleotide-binding domain of ferredoxin-NADP reductase (FNR) module"/>
    <property type="match status" value="1"/>
</dbReference>
<keyword evidence="11 14" id="KW-0472">Membrane</keyword>
<evidence type="ECO:0000256" key="9">
    <source>
        <dbReference type="ARBA" id="ARBA00023002"/>
    </source>
</evidence>
<evidence type="ECO:0000256" key="3">
    <source>
        <dbReference type="ARBA" id="ARBA00012668"/>
    </source>
</evidence>
<dbReference type="PANTHER" id="PTHR32361:SF23">
    <property type="entry name" value="FERRIC-CHELATE REDUCTASE"/>
    <property type="match status" value="1"/>
</dbReference>
<dbReference type="Proteomes" id="UP000800235">
    <property type="component" value="Unassembled WGS sequence"/>
</dbReference>
<evidence type="ECO:0000259" key="15">
    <source>
        <dbReference type="PROSITE" id="PS51384"/>
    </source>
</evidence>
<evidence type="ECO:0000256" key="7">
    <source>
        <dbReference type="ARBA" id="ARBA00022982"/>
    </source>
</evidence>
<dbReference type="CDD" id="cd06186">
    <property type="entry name" value="NOX_Duox_like_FAD_NADP"/>
    <property type="match status" value="1"/>
</dbReference>
<dbReference type="InterPro" id="IPR051410">
    <property type="entry name" value="Ferric/Cupric_Reductase"/>
</dbReference>
<dbReference type="Pfam" id="PF01794">
    <property type="entry name" value="Ferric_reduct"/>
    <property type="match status" value="1"/>
</dbReference>
<evidence type="ECO:0000256" key="1">
    <source>
        <dbReference type="ARBA" id="ARBA00004651"/>
    </source>
</evidence>
<keyword evidence="10" id="KW-0406">Ion transport</keyword>
<comment type="similarity">
    <text evidence="2">Belongs to the ferric reductase (FRE) family.</text>
</comment>
<evidence type="ECO:0000256" key="12">
    <source>
        <dbReference type="ARBA" id="ARBA00048483"/>
    </source>
</evidence>
<feature type="transmembrane region" description="Helical" evidence="14">
    <location>
        <begin position="193"/>
        <end position="213"/>
    </location>
</feature>
<dbReference type="InterPro" id="IPR039261">
    <property type="entry name" value="FNR_nucleotide-bd"/>
</dbReference>
<proteinExistence type="inferred from homology"/>
<evidence type="ECO:0000256" key="5">
    <source>
        <dbReference type="ARBA" id="ARBA00022475"/>
    </source>
</evidence>
<dbReference type="InterPro" id="IPR013130">
    <property type="entry name" value="Fe3_Rdtase_TM_dom"/>
</dbReference>
<dbReference type="GO" id="GO:0006826">
    <property type="term" value="P:iron ion transport"/>
    <property type="evidence" value="ECO:0007669"/>
    <property type="project" value="TreeGrafter"/>
</dbReference>
<evidence type="ECO:0000256" key="8">
    <source>
        <dbReference type="ARBA" id="ARBA00022989"/>
    </source>
</evidence>
<feature type="transmembrane region" description="Helical" evidence="14">
    <location>
        <begin position="260"/>
        <end position="278"/>
    </location>
</feature>
<comment type="catalytic activity">
    <reaction evidence="12">
        <text>2 a Fe(II)-siderophore + NADP(+) + H(+) = 2 a Fe(III)-siderophore + NADPH</text>
        <dbReference type="Rhea" id="RHEA:28795"/>
        <dbReference type="Rhea" id="RHEA-COMP:11342"/>
        <dbReference type="Rhea" id="RHEA-COMP:11344"/>
        <dbReference type="ChEBI" id="CHEBI:15378"/>
        <dbReference type="ChEBI" id="CHEBI:29033"/>
        <dbReference type="ChEBI" id="CHEBI:29034"/>
        <dbReference type="ChEBI" id="CHEBI:57783"/>
        <dbReference type="ChEBI" id="CHEBI:58349"/>
        <dbReference type="EC" id="1.16.1.9"/>
    </reaction>
</comment>
<protein>
    <recommendedName>
        <fullName evidence="3">ferric-chelate reductase (NADPH)</fullName>
        <ecNumber evidence="3">1.16.1.9</ecNumber>
    </recommendedName>
</protein>
<keyword evidence="9" id="KW-0560">Oxidoreductase</keyword>
<dbReference type="AlphaFoldDB" id="A0A9P4NR10"/>
<dbReference type="SFLD" id="SFLDG01168">
    <property type="entry name" value="Ferric_reductase_subgroup_(FRE"/>
    <property type="match status" value="1"/>
</dbReference>
<keyword evidence="17" id="KW-1185">Reference proteome</keyword>
<comment type="subcellular location">
    <subcellularLocation>
        <location evidence="1">Cell membrane</location>
        <topology evidence="1">Multi-pass membrane protein</topology>
    </subcellularLocation>
</comment>
<dbReference type="InterPro" id="IPR013121">
    <property type="entry name" value="Fe_red_NAD-bd_6"/>
</dbReference>
<dbReference type="GO" id="GO:0005886">
    <property type="term" value="C:plasma membrane"/>
    <property type="evidence" value="ECO:0007669"/>
    <property type="project" value="UniProtKB-SubCell"/>
</dbReference>
<dbReference type="Pfam" id="PF08030">
    <property type="entry name" value="NAD_binding_6"/>
    <property type="match status" value="1"/>
</dbReference>
<dbReference type="Pfam" id="PF08022">
    <property type="entry name" value="FAD_binding_8"/>
    <property type="match status" value="1"/>
</dbReference>
<name>A0A9P4NR10_9PEZI</name>
<keyword evidence="5" id="KW-1003">Cell membrane</keyword>
<evidence type="ECO:0000256" key="6">
    <source>
        <dbReference type="ARBA" id="ARBA00022692"/>
    </source>
</evidence>
<keyword evidence="8 14" id="KW-1133">Transmembrane helix</keyword>
<evidence type="ECO:0000256" key="2">
    <source>
        <dbReference type="ARBA" id="ARBA00006278"/>
    </source>
</evidence>
<sequence length="743" mass="83194">MTKHDHSILTGNETNNPFWNLPLDDPRCMNASCNAFIIGFNKSQERYPNTLYANFGFWTVYFYATLVGIFAFIHLKHRFADWNNKRRLRERAVGVWRSFTYRRLHGWIGDQVDVSYGILVLLASATIFLSVMPFYQGFFLRDQFRFGSPPLSVRCAMLMSALTPIMIALAGKMNIITLLTGISYAKLNIWHRFIGYAVFCLSIVHTVPHLIAPVREGGMAELTHLFAIHRREFSGTFLFFELICLVVFSLPYCRNKAYEWFKHGHIVLAMGWFTLIFWHIRNEYIAPEFFYSALGVWGCSVIARIVHRNRFMFPLANALRGFPATLENLEGNMTRVCVSVPSRLRWRPGQHCYISVPGISSLGNHPFTIASIPHPEYYEGDNELVLLIRECGGFTKMLGAHAKSHSVLDLSLISGLPSPITPGMFVQQSENNSSSSLSSLVSSVVEKRASSAPTFFLSPVPSTSVSRTPPGDRNTLDPIVAIRGTNNRDNSAPTAVSRDRSASARSISPNSPNIGSRGRRNSSSLSTMSLENLEAQREHVAQVHAWIDGPFGEYARPLHRHYEGFVTISGGSGLSASLPWIVYLCEKMRNDAARAETGDGGECRMRAVRFIWSIRKSEWMSWARRELIKALRAAAASNGRFEALIYITSKDTDQTHAKAAQLDLMVAAGVTEDNDQSKIEVRFGRPKLEEILPGLLEKKRNMIRVCGPNALKSGVANAVATMQSLVISGKIESISLDSETFGW</sequence>
<evidence type="ECO:0000256" key="4">
    <source>
        <dbReference type="ARBA" id="ARBA00022448"/>
    </source>
</evidence>
<dbReference type="PROSITE" id="PS51384">
    <property type="entry name" value="FAD_FR"/>
    <property type="match status" value="1"/>
</dbReference>
<evidence type="ECO:0000256" key="11">
    <source>
        <dbReference type="ARBA" id="ARBA00023136"/>
    </source>
</evidence>
<dbReference type="Gene3D" id="2.40.30.10">
    <property type="entry name" value="Translation factors"/>
    <property type="match status" value="1"/>
</dbReference>
<feature type="transmembrane region" description="Helical" evidence="14">
    <location>
        <begin position="55"/>
        <end position="75"/>
    </location>
</feature>
<feature type="transmembrane region" description="Helical" evidence="14">
    <location>
        <begin position="114"/>
        <end position="136"/>
    </location>
</feature>
<feature type="transmembrane region" description="Helical" evidence="14">
    <location>
        <begin position="156"/>
        <end position="181"/>
    </location>
</feature>
<accession>A0A9P4NR10</accession>
<keyword evidence="6 14" id="KW-0812">Transmembrane</keyword>
<feature type="compositionally biased region" description="Low complexity" evidence="13">
    <location>
        <begin position="458"/>
        <end position="469"/>
    </location>
</feature>
<feature type="compositionally biased region" description="Low complexity" evidence="13">
    <location>
        <begin position="503"/>
        <end position="526"/>
    </location>
</feature>
<dbReference type="EC" id="1.16.1.9" evidence="3"/>